<proteinExistence type="predicted"/>
<dbReference type="AlphaFoldDB" id="A0A0F0KT08"/>
<organism evidence="2 3">
    <name type="scientific">Microbacterium oxydans</name>
    <dbReference type="NCBI Taxonomy" id="82380"/>
    <lineage>
        <taxon>Bacteria</taxon>
        <taxon>Bacillati</taxon>
        <taxon>Actinomycetota</taxon>
        <taxon>Actinomycetes</taxon>
        <taxon>Micrococcales</taxon>
        <taxon>Microbacteriaceae</taxon>
        <taxon>Microbacterium</taxon>
    </lineage>
</organism>
<accession>A0A0F0KT08</accession>
<protein>
    <submittedName>
        <fullName evidence="2">Uncharacterized protein</fullName>
    </submittedName>
</protein>
<feature type="transmembrane region" description="Helical" evidence="1">
    <location>
        <begin position="66"/>
        <end position="91"/>
    </location>
</feature>
<keyword evidence="1" id="KW-0472">Membrane</keyword>
<reference evidence="2 3" key="1">
    <citation type="submission" date="2015-02" db="EMBL/GenBank/DDBJ databases">
        <title>Draft genome sequences of ten Microbacterium spp. with emphasis on heavy metal contaminated environments.</title>
        <authorList>
            <person name="Corretto E."/>
        </authorList>
    </citation>
    <scope>NUCLEOTIDE SEQUENCE [LARGE SCALE GENOMIC DNA]</scope>
    <source>
        <strain evidence="2 3">BEL163</strain>
    </source>
</reference>
<feature type="transmembrane region" description="Helical" evidence="1">
    <location>
        <begin position="103"/>
        <end position="128"/>
    </location>
</feature>
<evidence type="ECO:0000313" key="2">
    <source>
        <dbReference type="EMBL" id="KJL24013.1"/>
    </source>
</evidence>
<dbReference type="Proteomes" id="UP000033725">
    <property type="component" value="Unassembled WGS sequence"/>
</dbReference>
<name>A0A0F0KT08_9MICO</name>
<dbReference type="EMBL" id="JYIV01000021">
    <property type="protein sequence ID" value="KJL24013.1"/>
    <property type="molecule type" value="Genomic_DNA"/>
</dbReference>
<dbReference type="RefSeq" id="WP_156149107.1">
    <property type="nucleotide sequence ID" value="NZ_JYIV01000021.1"/>
</dbReference>
<gene>
    <name evidence="2" type="ORF">RN51_01177</name>
</gene>
<dbReference type="PATRIC" id="fig|82380.10.peg.1181"/>
<evidence type="ECO:0000256" key="1">
    <source>
        <dbReference type="SAM" id="Phobius"/>
    </source>
</evidence>
<comment type="caution">
    <text evidence="2">The sequence shown here is derived from an EMBL/GenBank/DDBJ whole genome shotgun (WGS) entry which is preliminary data.</text>
</comment>
<keyword evidence="1" id="KW-1133">Transmembrane helix</keyword>
<evidence type="ECO:0000313" key="3">
    <source>
        <dbReference type="Proteomes" id="UP000033725"/>
    </source>
</evidence>
<sequence>MITPSADNEVRSGSLPAAAPRFSTAAKVGVVLALIAVVVGWVNAYAIPLAARAMSTDVALNPLNVYIFSIVATSIVVLLNIVALVLGIVAARHRVRPLMAGAAIALSGTGLLGIALTTVVNISFPALIV</sequence>
<feature type="transmembrane region" description="Helical" evidence="1">
    <location>
        <begin position="28"/>
        <end position="46"/>
    </location>
</feature>
<keyword evidence="1" id="KW-0812">Transmembrane</keyword>